<keyword evidence="4 12" id="KW-0547">Nucleotide-binding</keyword>
<evidence type="ECO:0000256" key="8">
    <source>
        <dbReference type="ARBA" id="ARBA00023125"/>
    </source>
</evidence>
<dbReference type="GO" id="GO:0006269">
    <property type="term" value="P:DNA replication, synthesis of primer"/>
    <property type="evidence" value="ECO:0007669"/>
    <property type="project" value="UniProtKB-UniRule"/>
</dbReference>
<dbReference type="SUPFAM" id="SSF48024">
    <property type="entry name" value="N-terminal domain of DnaB helicase"/>
    <property type="match status" value="1"/>
</dbReference>
<accession>A0A9D2MDV1</accession>
<keyword evidence="8 12" id="KW-0238">DNA-binding</keyword>
<evidence type="ECO:0000256" key="1">
    <source>
        <dbReference type="ARBA" id="ARBA00008428"/>
    </source>
</evidence>
<evidence type="ECO:0000259" key="13">
    <source>
        <dbReference type="PROSITE" id="PS51199"/>
    </source>
</evidence>
<dbReference type="GO" id="GO:0016787">
    <property type="term" value="F:hydrolase activity"/>
    <property type="evidence" value="ECO:0007669"/>
    <property type="project" value="UniProtKB-KW"/>
</dbReference>
<evidence type="ECO:0000256" key="2">
    <source>
        <dbReference type="ARBA" id="ARBA00022515"/>
    </source>
</evidence>
<evidence type="ECO:0000256" key="12">
    <source>
        <dbReference type="RuleBase" id="RU362085"/>
    </source>
</evidence>
<gene>
    <name evidence="14" type="primary">dnaB</name>
    <name evidence="14" type="ORF">H9771_00425</name>
</gene>
<name>A0A9D2MDV1_9FIRM</name>
<dbReference type="InterPro" id="IPR003593">
    <property type="entry name" value="AAA+_ATPase"/>
</dbReference>
<evidence type="ECO:0000256" key="3">
    <source>
        <dbReference type="ARBA" id="ARBA00022705"/>
    </source>
</evidence>
<dbReference type="PROSITE" id="PS51199">
    <property type="entry name" value="SF4_HELICASE"/>
    <property type="match status" value="1"/>
</dbReference>
<dbReference type="InterPro" id="IPR036185">
    <property type="entry name" value="DNA_heli_DnaB-like_N_sf"/>
</dbReference>
<dbReference type="NCBIfam" id="TIGR00665">
    <property type="entry name" value="DnaB"/>
    <property type="match status" value="1"/>
</dbReference>
<comment type="catalytic activity">
    <reaction evidence="10 12">
        <text>ATP + H2O = ADP + phosphate + H(+)</text>
        <dbReference type="Rhea" id="RHEA:13065"/>
        <dbReference type="ChEBI" id="CHEBI:15377"/>
        <dbReference type="ChEBI" id="CHEBI:15378"/>
        <dbReference type="ChEBI" id="CHEBI:30616"/>
        <dbReference type="ChEBI" id="CHEBI:43474"/>
        <dbReference type="ChEBI" id="CHEBI:456216"/>
        <dbReference type="EC" id="5.6.2.3"/>
    </reaction>
</comment>
<evidence type="ECO:0000313" key="14">
    <source>
        <dbReference type="EMBL" id="HJB58119.1"/>
    </source>
</evidence>
<dbReference type="Proteomes" id="UP000824211">
    <property type="component" value="Unassembled WGS sequence"/>
</dbReference>
<dbReference type="Pfam" id="PF03796">
    <property type="entry name" value="DnaB_C"/>
    <property type="match status" value="1"/>
</dbReference>
<dbReference type="GO" id="GO:0043139">
    <property type="term" value="F:5'-3' DNA helicase activity"/>
    <property type="evidence" value="ECO:0007669"/>
    <property type="project" value="UniProtKB-EC"/>
</dbReference>
<organism evidence="14 15">
    <name type="scientific">Candidatus Faecalibacterium faecipullorum</name>
    <dbReference type="NCBI Taxonomy" id="2838578"/>
    <lineage>
        <taxon>Bacteria</taxon>
        <taxon>Bacillati</taxon>
        <taxon>Bacillota</taxon>
        <taxon>Clostridia</taxon>
        <taxon>Eubacteriales</taxon>
        <taxon>Oscillospiraceae</taxon>
        <taxon>Faecalibacterium</taxon>
    </lineage>
</organism>
<comment type="similarity">
    <text evidence="1 12">Belongs to the helicase family. DnaB subfamily.</text>
</comment>
<dbReference type="InterPro" id="IPR007694">
    <property type="entry name" value="DNA_helicase_DnaB-like_C"/>
</dbReference>
<evidence type="ECO:0000256" key="7">
    <source>
        <dbReference type="ARBA" id="ARBA00022840"/>
    </source>
</evidence>
<keyword evidence="7 12" id="KW-0067">ATP-binding</keyword>
<dbReference type="InterPro" id="IPR007692">
    <property type="entry name" value="DNA_helicase_DnaB"/>
</dbReference>
<keyword evidence="9" id="KW-0413">Isomerase</keyword>
<dbReference type="Gene3D" id="3.40.50.300">
    <property type="entry name" value="P-loop containing nucleotide triphosphate hydrolases"/>
    <property type="match status" value="1"/>
</dbReference>
<reference evidence="14" key="1">
    <citation type="journal article" date="2021" name="PeerJ">
        <title>Extensive microbial diversity within the chicken gut microbiome revealed by metagenomics and culture.</title>
        <authorList>
            <person name="Gilroy R."/>
            <person name="Ravi A."/>
            <person name="Getino M."/>
            <person name="Pursley I."/>
            <person name="Horton D.L."/>
            <person name="Alikhan N.F."/>
            <person name="Baker D."/>
            <person name="Gharbi K."/>
            <person name="Hall N."/>
            <person name="Watson M."/>
            <person name="Adriaenssens E.M."/>
            <person name="Foster-Nyarko E."/>
            <person name="Jarju S."/>
            <person name="Secka A."/>
            <person name="Antonio M."/>
            <person name="Oren A."/>
            <person name="Chaudhuri R.R."/>
            <person name="La Ragione R."/>
            <person name="Hildebrand F."/>
            <person name="Pallen M.J."/>
        </authorList>
    </citation>
    <scope>NUCLEOTIDE SEQUENCE</scope>
    <source>
        <strain evidence="14">ChiHjej9B8-13557</strain>
    </source>
</reference>
<reference evidence="14" key="2">
    <citation type="submission" date="2021-04" db="EMBL/GenBank/DDBJ databases">
        <authorList>
            <person name="Gilroy R."/>
        </authorList>
    </citation>
    <scope>NUCLEOTIDE SEQUENCE</scope>
    <source>
        <strain evidence="14">ChiHjej9B8-13557</strain>
    </source>
</reference>
<dbReference type="Gene3D" id="1.10.860.10">
    <property type="entry name" value="DNAb Helicase, Chain A"/>
    <property type="match status" value="1"/>
</dbReference>
<dbReference type="EMBL" id="DWXX01000008">
    <property type="protein sequence ID" value="HJB58119.1"/>
    <property type="molecule type" value="Genomic_DNA"/>
</dbReference>
<dbReference type="InterPro" id="IPR016136">
    <property type="entry name" value="DNA_helicase_N/primase_C"/>
</dbReference>
<comment type="function">
    <text evidence="12">The main replicative DNA helicase, it participates in initiation and elongation during chromosome replication. Travels ahead of the DNA replisome, separating dsDNA into templates for DNA synthesis. A processive ATP-dependent 5'-3' DNA helicase it has DNA-dependent ATPase activity.</text>
</comment>
<evidence type="ECO:0000256" key="10">
    <source>
        <dbReference type="ARBA" id="ARBA00048954"/>
    </source>
</evidence>
<evidence type="ECO:0000256" key="6">
    <source>
        <dbReference type="ARBA" id="ARBA00022806"/>
    </source>
</evidence>
<evidence type="ECO:0000256" key="5">
    <source>
        <dbReference type="ARBA" id="ARBA00022801"/>
    </source>
</evidence>
<proteinExistence type="inferred from homology"/>
<comment type="caution">
    <text evidence="14">The sequence shown here is derived from an EMBL/GenBank/DDBJ whole genome shotgun (WGS) entry which is preliminary data.</text>
</comment>
<dbReference type="PANTHER" id="PTHR30153:SF2">
    <property type="entry name" value="REPLICATIVE DNA HELICASE"/>
    <property type="match status" value="1"/>
</dbReference>
<feature type="domain" description="SF4 helicase" evidence="13">
    <location>
        <begin position="193"/>
        <end position="469"/>
    </location>
</feature>
<protein>
    <recommendedName>
        <fullName evidence="11 12">Replicative DNA helicase</fullName>
        <ecNumber evidence="11 12">5.6.2.3</ecNumber>
    </recommendedName>
</protein>
<dbReference type="GO" id="GO:0005524">
    <property type="term" value="F:ATP binding"/>
    <property type="evidence" value="ECO:0007669"/>
    <property type="project" value="UniProtKB-UniRule"/>
</dbReference>
<dbReference type="SMART" id="SM00382">
    <property type="entry name" value="AAA"/>
    <property type="match status" value="1"/>
</dbReference>
<keyword evidence="3 12" id="KW-0235">DNA replication</keyword>
<evidence type="ECO:0000256" key="4">
    <source>
        <dbReference type="ARBA" id="ARBA00022741"/>
    </source>
</evidence>
<dbReference type="CDD" id="cd00984">
    <property type="entry name" value="DnaB_C"/>
    <property type="match status" value="1"/>
</dbReference>
<dbReference type="GO" id="GO:1990077">
    <property type="term" value="C:primosome complex"/>
    <property type="evidence" value="ECO:0007669"/>
    <property type="project" value="UniProtKB-UniRule"/>
</dbReference>
<dbReference type="PANTHER" id="PTHR30153">
    <property type="entry name" value="REPLICATIVE DNA HELICASE DNAB"/>
    <property type="match status" value="1"/>
</dbReference>
<dbReference type="SUPFAM" id="SSF52540">
    <property type="entry name" value="P-loop containing nucleoside triphosphate hydrolases"/>
    <property type="match status" value="1"/>
</dbReference>
<dbReference type="InterPro" id="IPR007693">
    <property type="entry name" value="DNA_helicase_DnaB-like_N"/>
</dbReference>
<evidence type="ECO:0000256" key="9">
    <source>
        <dbReference type="ARBA" id="ARBA00023235"/>
    </source>
</evidence>
<keyword evidence="2 12" id="KW-0639">Primosome</keyword>
<dbReference type="GO" id="GO:0003677">
    <property type="term" value="F:DNA binding"/>
    <property type="evidence" value="ECO:0007669"/>
    <property type="project" value="UniProtKB-UniRule"/>
</dbReference>
<keyword evidence="6 12" id="KW-0347">Helicase</keyword>
<keyword evidence="5 12" id="KW-0378">Hydrolase</keyword>
<evidence type="ECO:0000313" key="15">
    <source>
        <dbReference type="Proteomes" id="UP000824211"/>
    </source>
</evidence>
<evidence type="ECO:0000256" key="11">
    <source>
        <dbReference type="NCBIfam" id="TIGR00665"/>
    </source>
</evidence>
<dbReference type="EC" id="5.6.2.3" evidence="11 12"/>
<dbReference type="InterPro" id="IPR027417">
    <property type="entry name" value="P-loop_NTPase"/>
</dbReference>
<dbReference type="AlphaFoldDB" id="A0A9D2MDV1"/>
<dbReference type="Pfam" id="PF00772">
    <property type="entry name" value="DnaB"/>
    <property type="match status" value="1"/>
</dbReference>
<sequence length="469" mass="51844">MPEDRRRARRGRELNLESVGIQPPYNMQAEQSVLGAVLLRPDVLTDLVEILRPEMFYAAQNGRIFAEMVRLFTGDQTIDFVTLLDAVVSDNIFSSPDEAKVYLTGLAETVPSISNVRAYAEIVQEKYLIRQLMGVAADILEDAGDEPDAAVLLETAEQRLYEIRSGRDSSALTPLSSSMVETLTNLQKISGPDADKYKGIPTGFRLLDTVLTGLGRGDLIILAARPGMGKSSFALNIATRVAMKQKIPVAIFSLEMTKEQLTNRILSAEAGIDSQAFRTGALTAADWEYLAIATEKLHDAPIYMDDTSSITITEMKAKIRRINQDPSRPNIGLIVIDYLQLMTSGQRTENRVQEISSITRNLKIMAKEMNVPIIALSQLSRAVEKQGNSSSHRPQLSDLRDSGSIEQDADCVLFLYRDSYYASQQPDGAEVDADTAECIVAKNRHGETSTVPLGWDGAHTRFMDVDFHH</sequence>
<dbReference type="GO" id="GO:0005829">
    <property type="term" value="C:cytosol"/>
    <property type="evidence" value="ECO:0007669"/>
    <property type="project" value="TreeGrafter"/>
</dbReference>